<dbReference type="EMBL" id="JRKL02007104">
    <property type="protein sequence ID" value="KAF3948101.1"/>
    <property type="molecule type" value="Genomic_DNA"/>
</dbReference>
<name>A0A8J4VGH1_9ROSI</name>
<dbReference type="PANTHER" id="PTHR21347">
    <property type="entry name" value="CLEFT LIP AND PALATE ASSOCIATED TRANSMEMBRANE PROTEIN-RELATED"/>
    <property type="match status" value="1"/>
</dbReference>
<comment type="subcellular location">
    <subcellularLocation>
        <location evidence="1">Membrane</location>
        <topology evidence="1">Multi-pass membrane protein</topology>
    </subcellularLocation>
</comment>
<comment type="similarity">
    <text evidence="2">Belongs to the CLPTM1 family.</text>
</comment>
<feature type="non-terminal residue" evidence="8">
    <location>
        <position position="1"/>
    </location>
</feature>
<evidence type="ECO:0000313" key="9">
    <source>
        <dbReference type="Proteomes" id="UP000737018"/>
    </source>
</evidence>
<dbReference type="PANTHER" id="PTHR21347:SF0">
    <property type="entry name" value="LIPID SCRAMBLASE CLPTM1L"/>
    <property type="match status" value="1"/>
</dbReference>
<dbReference type="GO" id="GO:0016020">
    <property type="term" value="C:membrane"/>
    <property type="evidence" value="ECO:0007669"/>
    <property type="project" value="UniProtKB-SubCell"/>
</dbReference>
<evidence type="ECO:0000256" key="2">
    <source>
        <dbReference type="ARBA" id="ARBA00009310"/>
    </source>
</evidence>
<feature type="region of interest" description="Disordered" evidence="6">
    <location>
        <begin position="1"/>
        <end position="21"/>
    </location>
</feature>
<evidence type="ECO:0000256" key="4">
    <source>
        <dbReference type="ARBA" id="ARBA00022989"/>
    </source>
</evidence>
<reference evidence="8" key="1">
    <citation type="submission" date="2020-03" db="EMBL/GenBank/DDBJ databases">
        <title>Castanea mollissima Vanexum genome sequencing.</title>
        <authorList>
            <person name="Staton M."/>
        </authorList>
    </citation>
    <scope>NUCLEOTIDE SEQUENCE</scope>
    <source>
        <tissue evidence="8">Leaf</tissue>
    </source>
</reference>
<evidence type="ECO:0000256" key="3">
    <source>
        <dbReference type="ARBA" id="ARBA00022692"/>
    </source>
</evidence>
<keyword evidence="5 7" id="KW-0472">Membrane</keyword>
<dbReference type="Proteomes" id="UP000737018">
    <property type="component" value="Unassembled WGS sequence"/>
</dbReference>
<comment type="caution">
    <text evidence="8">The sequence shown here is derived from an EMBL/GenBank/DDBJ whole genome shotgun (WGS) entry which is preliminary data.</text>
</comment>
<dbReference type="OrthoDB" id="378564at2759"/>
<organism evidence="8 9">
    <name type="scientific">Castanea mollissima</name>
    <name type="common">Chinese chestnut</name>
    <dbReference type="NCBI Taxonomy" id="60419"/>
    <lineage>
        <taxon>Eukaryota</taxon>
        <taxon>Viridiplantae</taxon>
        <taxon>Streptophyta</taxon>
        <taxon>Embryophyta</taxon>
        <taxon>Tracheophyta</taxon>
        <taxon>Spermatophyta</taxon>
        <taxon>Magnoliopsida</taxon>
        <taxon>eudicotyledons</taxon>
        <taxon>Gunneridae</taxon>
        <taxon>Pentapetalae</taxon>
        <taxon>rosids</taxon>
        <taxon>fabids</taxon>
        <taxon>Fagales</taxon>
        <taxon>Fagaceae</taxon>
        <taxon>Castanea</taxon>
    </lineage>
</organism>
<keyword evidence="3 7" id="KW-0812">Transmembrane</keyword>
<sequence>MAPPEPEGQVQQRRQPQQQGGFSSMITGVIRMAVFWYFASKFFSPKRPSGSEPSQLISNLFHKSEPLDMWLYVSEHEKFNDFANEAALMWHESNIPYAVWGSESTRSLSLKYSPSEAVKNNGSLYAHVYFARSGYPADPNDPEYQPLAAFGRTHSIVAYFPKSRADKKKSLLGNKDSDEGGTVTK</sequence>
<keyword evidence="9" id="KW-1185">Reference proteome</keyword>
<feature type="transmembrane region" description="Helical" evidence="7">
    <location>
        <begin position="20"/>
        <end position="39"/>
    </location>
</feature>
<feature type="compositionally biased region" description="Low complexity" evidence="6">
    <location>
        <begin position="7"/>
        <end position="21"/>
    </location>
</feature>
<evidence type="ECO:0000256" key="5">
    <source>
        <dbReference type="ARBA" id="ARBA00023136"/>
    </source>
</evidence>
<evidence type="ECO:0000313" key="8">
    <source>
        <dbReference type="EMBL" id="KAF3948101.1"/>
    </source>
</evidence>
<keyword evidence="4 7" id="KW-1133">Transmembrane helix</keyword>
<accession>A0A8J4VGH1</accession>
<dbReference type="Pfam" id="PF05602">
    <property type="entry name" value="CLPTM1"/>
    <property type="match status" value="1"/>
</dbReference>
<dbReference type="InterPro" id="IPR008429">
    <property type="entry name" value="CLPTM1"/>
</dbReference>
<proteinExistence type="inferred from homology"/>
<evidence type="ECO:0000256" key="6">
    <source>
        <dbReference type="SAM" id="MobiDB-lite"/>
    </source>
</evidence>
<dbReference type="AlphaFoldDB" id="A0A8J4VGH1"/>
<protein>
    <submittedName>
        <fullName evidence="8">Uncharacterized protein</fullName>
    </submittedName>
</protein>
<evidence type="ECO:0000256" key="1">
    <source>
        <dbReference type="ARBA" id="ARBA00004141"/>
    </source>
</evidence>
<dbReference type="GO" id="GO:0012505">
    <property type="term" value="C:endomembrane system"/>
    <property type="evidence" value="ECO:0007669"/>
    <property type="project" value="TreeGrafter"/>
</dbReference>
<gene>
    <name evidence="8" type="ORF">CMV_025857</name>
</gene>
<evidence type="ECO:0000256" key="7">
    <source>
        <dbReference type="SAM" id="Phobius"/>
    </source>
</evidence>